<feature type="compositionally biased region" description="Polar residues" evidence="1">
    <location>
        <begin position="221"/>
        <end position="232"/>
    </location>
</feature>
<evidence type="ECO:0000313" key="2">
    <source>
        <dbReference type="EnsemblPlants" id="QL10p057776:mrna"/>
    </source>
</evidence>
<evidence type="ECO:0000256" key="1">
    <source>
        <dbReference type="SAM" id="MobiDB-lite"/>
    </source>
</evidence>
<keyword evidence="3" id="KW-1185">Reference proteome</keyword>
<dbReference type="Gramene" id="QL10p057776:mrna">
    <property type="protein sequence ID" value="QL10p057776:mrna"/>
    <property type="gene ID" value="QL10p057776"/>
</dbReference>
<dbReference type="InParanoid" id="A0A7N2MTQ2"/>
<dbReference type="EnsemblPlants" id="QL10p057776:mrna">
    <property type="protein sequence ID" value="QL10p057776:mrna"/>
    <property type="gene ID" value="QL10p057776"/>
</dbReference>
<feature type="compositionally biased region" description="Basic residues" evidence="1">
    <location>
        <begin position="7"/>
        <end position="16"/>
    </location>
</feature>
<feature type="compositionally biased region" description="Basic and acidic residues" evidence="1">
    <location>
        <begin position="83"/>
        <end position="92"/>
    </location>
</feature>
<organism evidence="2 3">
    <name type="scientific">Quercus lobata</name>
    <name type="common">Valley oak</name>
    <dbReference type="NCBI Taxonomy" id="97700"/>
    <lineage>
        <taxon>Eukaryota</taxon>
        <taxon>Viridiplantae</taxon>
        <taxon>Streptophyta</taxon>
        <taxon>Embryophyta</taxon>
        <taxon>Tracheophyta</taxon>
        <taxon>Spermatophyta</taxon>
        <taxon>Magnoliopsida</taxon>
        <taxon>eudicotyledons</taxon>
        <taxon>Gunneridae</taxon>
        <taxon>Pentapetalae</taxon>
        <taxon>rosids</taxon>
        <taxon>fabids</taxon>
        <taxon>Fagales</taxon>
        <taxon>Fagaceae</taxon>
        <taxon>Quercus</taxon>
    </lineage>
</organism>
<feature type="region of interest" description="Disordered" evidence="1">
    <location>
        <begin position="1"/>
        <end position="51"/>
    </location>
</feature>
<accession>A0A7N2MTQ2</accession>
<reference evidence="2" key="2">
    <citation type="submission" date="2021-01" db="UniProtKB">
        <authorList>
            <consortium name="EnsemblPlants"/>
        </authorList>
    </citation>
    <scope>IDENTIFICATION</scope>
</reference>
<sequence length="232" mass="25267">MDDAKRRALIRSKAAKKKDTGNVAPPGTGPNNPFVKRKPQPKGDHQAKKAKVSLEPVVGLMAEAAKTATPIKHGVGKGLMKGPSKDQEKPPVLLREDSKHALEQISSIMSTEDYEDLGNHSTEAMGEMGLFTITQIEKKLELSKKARKSFEQVTEEAKKTLEDKDKEIQDLKNEVEDPAQTSVMPAASENTNDLFADDDVIGDGESAPAKIAQVQPDMETVPQSVVNEDQVQ</sequence>
<reference evidence="2 3" key="1">
    <citation type="journal article" date="2016" name="G3 (Bethesda)">
        <title>First Draft Assembly and Annotation of the Genome of a California Endemic Oak Quercus lobata Nee (Fagaceae).</title>
        <authorList>
            <person name="Sork V.L."/>
            <person name="Fitz-Gibbon S.T."/>
            <person name="Puiu D."/>
            <person name="Crepeau M."/>
            <person name="Gugger P.F."/>
            <person name="Sherman R."/>
            <person name="Stevens K."/>
            <person name="Langley C.H."/>
            <person name="Pellegrini M."/>
            <person name="Salzberg S.L."/>
        </authorList>
    </citation>
    <scope>NUCLEOTIDE SEQUENCE [LARGE SCALE GENOMIC DNA]</scope>
    <source>
        <strain evidence="2 3">cv. SW786</strain>
    </source>
</reference>
<dbReference type="Proteomes" id="UP000594261">
    <property type="component" value="Chromosome 10"/>
</dbReference>
<name>A0A7N2MTQ2_QUELO</name>
<feature type="region of interest" description="Disordered" evidence="1">
    <location>
        <begin position="73"/>
        <end position="92"/>
    </location>
</feature>
<feature type="region of interest" description="Disordered" evidence="1">
    <location>
        <begin position="174"/>
        <end position="232"/>
    </location>
</feature>
<protein>
    <submittedName>
        <fullName evidence="2">Uncharacterized protein</fullName>
    </submittedName>
</protein>
<feature type="compositionally biased region" description="Polar residues" evidence="1">
    <location>
        <begin position="179"/>
        <end position="193"/>
    </location>
</feature>
<dbReference type="EMBL" id="LRBV02000010">
    <property type="status" value="NOT_ANNOTATED_CDS"/>
    <property type="molecule type" value="Genomic_DNA"/>
</dbReference>
<dbReference type="AlphaFoldDB" id="A0A7N2MTQ2"/>
<evidence type="ECO:0000313" key="3">
    <source>
        <dbReference type="Proteomes" id="UP000594261"/>
    </source>
</evidence>
<proteinExistence type="predicted"/>